<protein>
    <recommendedName>
        <fullName evidence="1">Glycoamylase-like domain-containing protein</fullName>
    </recommendedName>
</protein>
<dbReference type="AlphaFoldDB" id="A0A968GG18"/>
<proteinExistence type="predicted"/>
<dbReference type="EMBL" id="JAATLM010000001">
    <property type="protein sequence ID" value="NIZ69388.1"/>
    <property type="molecule type" value="Genomic_DNA"/>
</dbReference>
<dbReference type="Gene3D" id="1.50.10.140">
    <property type="match status" value="1"/>
</dbReference>
<dbReference type="PROSITE" id="PS51257">
    <property type="entry name" value="PROKAR_LIPOPROTEIN"/>
    <property type="match status" value="1"/>
</dbReference>
<evidence type="ECO:0000313" key="2">
    <source>
        <dbReference type="EMBL" id="NIZ69388.1"/>
    </source>
</evidence>
<organism evidence="2 3">
    <name type="scientific">Entomospira culicis</name>
    <dbReference type="NCBI Taxonomy" id="2719989"/>
    <lineage>
        <taxon>Bacteria</taxon>
        <taxon>Pseudomonadati</taxon>
        <taxon>Spirochaetota</taxon>
        <taxon>Spirochaetia</taxon>
        <taxon>Spirochaetales</taxon>
        <taxon>Spirochaetaceae</taxon>
        <taxon>Entomospira</taxon>
    </lineage>
</organism>
<dbReference type="RefSeq" id="WP_167695481.1">
    <property type="nucleotide sequence ID" value="NZ_CP118181.1"/>
</dbReference>
<dbReference type="InterPro" id="IPR019282">
    <property type="entry name" value="Glycoamylase-like_cons_dom"/>
</dbReference>
<keyword evidence="3" id="KW-1185">Reference proteome</keyword>
<accession>A0A968GG18</accession>
<comment type="caution">
    <text evidence="2">The sequence shown here is derived from an EMBL/GenBank/DDBJ whole genome shotgun (WGS) entry which is preliminary data.</text>
</comment>
<reference evidence="2" key="1">
    <citation type="submission" date="2020-03" db="EMBL/GenBank/DDBJ databases">
        <title>Spirochaetal bacteria isolated from arthropods constitute a novel genus Entomospira genus novum within the order Spirochaetales.</title>
        <authorList>
            <person name="Grana-Miraglia L."/>
            <person name="Sikutova S."/>
            <person name="Fingerle V."/>
            <person name="Sing A."/>
            <person name="Castillo-Ramirez S."/>
            <person name="Margos G."/>
            <person name="Rudolf I."/>
        </authorList>
    </citation>
    <scope>NUCLEOTIDE SEQUENCE</scope>
    <source>
        <strain evidence="2">BR149</strain>
    </source>
</reference>
<dbReference type="Proteomes" id="UP000778951">
    <property type="component" value="Unassembled WGS sequence"/>
</dbReference>
<name>A0A968GG18_9SPIO</name>
<evidence type="ECO:0000313" key="3">
    <source>
        <dbReference type="Proteomes" id="UP000778951"/>
    </source>
</evidence>
<dbReference type="Pfam" id="PF10091">
    <property type="entry name" value="Glycoamylase"/>
    <property type="match status" value="1"/>
</dbReference>
<feature type="domain" description="Glycoamylase-like" evidence="1">
    <location>
        <begin position="209"/>
        <end position="421"/>
    </location>
</feature>
<gene>
    <name evidence="2" type="ORF">HCT48_04055</name>
</gene>
<evidence type="ECO:0000259" key="1">
    <source>
        <dbReference type="Pfam" id="PF10091"/>
    </source>
</evidence>
<sequence>MKKLWIFGLGVALFVSCGAKDDSHSSSEDLLISDRVSTLHPLLREEKRGNFRYFEDFTNWDESSAGYGLVLDRAKAKGGDEIIASIATTGLGLTALVVGADAGYIAFDEAKDKAEKIIRSVMVMPRVEGWYFHFVHIDTGEREWNSEISNIDTSFLVAGALIAGEYFGGAVADLAQELYGQVNWDWFINKERDMFYMAYSPESGFMGAWDFYAEQLILYVLGVASPTHPIDPIVYTTFIRNERAYGENEPFIHSWFGSHFTHQFSHAYVDFRNKRDADGVDWFENSVLATKTTIAYSRDNAHLYKGWDIGFGQSAGDIEGGYSGLMGFPPTGFDDTAHQNDGTLPTGAVVASIVFDDEATFKAMSYYATIARLNSPYGLRSSFNATTGWVSPYSLGLDLGFNLMMIANYENNLIWDLTNRIPAFQEGLRKLSIK</sequence>